<protein>
    <recommendedName>
        <fullName evidence="3">WYL domain-containing protein</fullName>
    </recommendedName>
</protein>
<dbReference type="EMBL" id="VTEU01000001">
    <property type="protein sequence ID" value="TYS61150.1"/>
    <property type="molecule type" value="Genomic_DNA"/>
</dbReference>
<evidence type="ECO:0000313" key="2">
    <source>
        <dbReference type="Proteomes" id="UP000323393"/>
    </source>
</evidence>
<gene>
    <name evidence="1" type="ORF">FZC74_02425</name>
</gene>
<dbReference type="Proteomes" id="UP000323393">
    <property type="component" value="Unassembled WGS sequence"/>
</dbReference>
<organism evidence="1 2">
    <name type="scientific">Sutcliffiella horikoshii</name>
    <dbReference type="NCBI Taxonomy" id="79883"/>
    <lineage>
        <taxon>Bacteria</taxon>
        <taxon>Bacillati</taxon>
        <taxon>Bacillota</taxon>
        <taxon>Bacilli</taxon>
        <taxon>Bacillales</taxon>
        <taxon>Bacillaceae</taxon>
        <taxon>Sutcliffiella</taxon>
    </lineage>
</organism>
<accession>A0AA94WUT3</accession>
<dbReference type="RefSeq" id="WP_148964799.1">
    <property type="nucleotide sequence ID" value="NZ_JBNILP010000003.1"/>
</dbReference>
<comment type="caution">
    <text evidence="1">The sequence shown here is derived from an EMBL/GenBank/DDBJ whole genome shotgun (WGS) entry which is preliminary data.</text>
</comment>
<name>A0AA94WUT3_9BACI</name>
<evidence type="ECO:0000313" key="1">
    <source>
        <dbReference type="EMBL" id="TYS61150.1"/>
    </source>
</evidence>
<reference evidence="1 2" key="1">
    <citation type="submission" date="2019-08" db="EMBL/GenBank/DDBJ databases">
        <title>Bacillus genomes from the desert of Cuatro Cienegas, Coahuila.</title>
        <authorList>
            <person name="Olmedo-Alvarez G."/>
        </authorList>
    </citation>
    <scope>NUCLEOTIDE SEQUENCE [LARGE SCALE GENOMIC DNA]</scope>
    <source>
        <strain evidence="1 2">CH88_3T</strain>
    </source>
</reference>
<sequence length="74" mass="8833">MSRTLEWYRNSRTPIEIIYMSKDGSITQRSLLVLDINKNNVTAFCYLRNQKRTFLLDSILSYRPLIKTYNNEVI</sequence>
<dbReference type="AlphaFoldDB" id="A0AA94WUT3"/>
<proteinExistence type="predicted"/>
<evidence type="ECO:0008006" key="3">
    <source>
        <dbReference type="Google" id="ProtNLM"/>
    </source>
</evidence>